<dbReference type="InterPro" id="IPR015421">
    <property type="entry name" value="PyrdxlP-dep_Trfase_major"/>
</dbReference>
<comment type="caution">
    <text evidence="2">The sequence shown here is derived from an EMBL/GenBank/DDBJ whole genome shotgun (WGS) entry which is preliminary data.</text>
</comment>
<dbReference type="Gene3D" id="3.90.1150.10">
    <property type="entry name" value="Aspartate Aminotransferase, domain 1"/>
    <property type="match status" value="1"/>
</dbReference>
<keyword evidence="3" id="KW-1185">Reference proteome</keyword>
<gene>
    <name evidence="2" type="ORF">JMJ35_007013</name>
</gene>
<dbReference type="Pfam" id="PF00266">
    <property type="entry name" value="Aminotran_5"/>
    <property type="match status" value="1"/>
</dbReference>
<feature type="domain" description="Aminotransferase class V" evidence="1">
    <location>
        <begin position="23"/>
        <end position="394"/>
    </location>
</feature>
<evidence type="ECO:0000313" key="3">
    <source>
        <dbReference type="Proteomes" id="UP001166286"/>
    </source>
</evidence>
<dbReference type="InterPro" id="IPR000192">
    <property type="entry name" value="Aminotrans_V_dom"/>
</dbReference>
<dbReference type="Proteomes" id="UP001166286">
    <property type="component" value="Unassembled WGS sequence"/>
</dbReference>
<dbReference type="PANTHER" id="PTHR43586">
    <property type="entry name" value="CYSTEINE DESULFURASE"/>
    <property type="match status" value="1"/>
</dbReference>
<organism evidence="2 3">
    <name type="scientific">Cladonia borealis</name>
    <dbReference type="NCBI Taxonomy" id="184061"/>
    <lineage>
        <taxon>Eukaryota</taxon>
        <taxon>Fungi</taxon>
        <taxon>Dikarya</taxon>
        <taxon>Ascomycota</taxon>
        <taxon>Pezizomycotina</taxon>
        <taxon>Lecanoromycetes</taxon>
        <taxon>OSLEUM clade</taxon>
        <taxon>Lecanoromycetidae</taxon>
        <taxon>Lecanorales</taxon>
        <taxon>Lecanorineae</taxon>
        <taxon>Cladoniaceae</taxon>
        <taxon>Cladonia</taxon>
    </lineage>
</organism>
<dbReference type="InterPro" id="IPR015424">
    <property type="entry name" value="PyrdxlP-dep_Trfase"/>
</dbReference>
<dbReference type="AlphaFoldDB" id="A0AA39U8P1"/>
<evidence type="ECO:0000259" key="1">
    <source>
        <dbReference type="Pfam" id="PF00266"/>
    </source>
</evidence>
<accession>A0AA39U8P1</accession>
<dbReference type="Gene3D" id="3.40.640.10">
    <property type="entry name" value="Type I PLP-dependent aspartate aminotransferase-like (Major domain)"/>
    <property type="match status" value="1"/>
</dbReference>
<protein>
    <recommendedName>
        <fullName evidence="1">Aminotransferase class V domain-containing protein</fullName>
    </recommendedName>
</protein>
<evidence type="ECO:0000313" key="2">
    <source>
        <dbReference type="EMBL" id="KAK0510581.1"/>
    </source>
</evidence>
<name>A0AA39U8P1_9LECA</name>
<reference evidence="2" key="1">
    <citation type="submission" date="2023-03" db="EMBL/GenBank/DDBJ databases">
        <title>Complete genome of Cladonia borealis.</title>
        <authorList>
            <person name="Park H."/>
        </authorList>
    </citation>
    <scope>NUCLEOTIDE SEQUENCE</scope>
    <source>
        <strain evidence="2">ANT050790</strain>
    </source>
</reference>
<proteinExistence type="predicted"/>
<dbReference type="PANTHER" id="PTHR43586:SF21">
    <property type="entry name" value="PYRIDOXAL PHOSPHATE (PLP)-DEPENDENT ASPARTATE AMINOTRANSFERASE SUPERFAMILY"/>
    <property type="match status" value="1"/>
</dbReference>
<dbReference type="InterPro" id="IPR015422">
    <property type="entry name" value="PyrdxlP-dep_Trfase_small"/>
</dbReference>
<sequence>MTQPFSVTKARAQFPALQQSHQVYFDNAGGSQVLGTVSSSIKSYLEETNVQLGASYNVAKQSTEIHGKGLAAAASFMNAEPDEVVIGPSTTQLFSNLSLTLSLPPNSTLILSSLDHEANISSWVRLARSQNHTIKWWTPTSTNTSPILTPSNLRPLLDNKTALVCCTHASNVLGTIHDIKAIAEEVHKIPGARLCVDGVAYAPHGEVDVKELGVDFYSFSWYKVYGPHTAILYASPSALSTLSSLGHYFHTGTSLTTKLGLASASYELVAAIPAIISYFGSSPPERKLFWEGVAAHEERLQGILLGCLREREDKGVVIWGVREGKREMRVPVISFTVRGRGSRSVVEGIERRSGFGCRWGHFYSKRLVEEILGLGEEGVVRVSLVHYNTEEEVREYVKVLDEVLAEV</sequence>
<dbReference type="EMBL" id="JAFEKC020000015">
    <property type="protein sequence ID" value="KAK0510581.1"/>
    <property type="molecule type" value="Genomic_DNA"/>
</dbReference>
<dbReference type="SUPFAM" id="SSF53383">
    <property type="entry name" value="PLP-dependent transferases"/>
    <property type="match status" value="1"/>
</dbReference>